<dbReference type="AlphaFoldDB" id="A0A6H5GW91"/>
<sequence>MVMYCCYCLNSAHRDVQRKYRMRSGTLEFQPPLQKFKSIKVEQALSCSGSTLIPDPEPLNLIKICT</sequence>
<protein>
    <submittedName>
        <fullName evidence="1">Uncharacterized protein</fullName>
    </submittedName>
</protein>
<gene>
    <name evidence="1" type="ORF">NTEN_LOCUS13513</name>
</gene>
<reference evidence="1 2" key="1">
    <citation type="submission" date="2020-02" db="EMBL/GenBank/DDBJ databases">
        <authorList>
            <person name="Ferguson B K."/>
        </authorList>
    </citation>
    <scope>NUCLEOTIDE SEQUENCE [LARGE SCALE GENOMIC DNA]</scope>
</reference>
<evidence type="ECO:0000313" key="1">
    <source>
        <dbReference type="EMBL" id="CAB0008267.1"/>
    </source>
</evidence>
<evidence type="ECO:0000313" key="2">
    <source>
        <dbReference type="Proteomes" id="UP000479000"/>
    </source>
</evidence>
<organism evidence="1 2">
    <name type="scientific">Nesidiocoris tenuis</name>
    <dbReference type="NCBI Taxonomy" id="355587"/>
    <lineage>
        <taxon>Eukaryota</taxon>
        <taxon>Metazoa</taxon>
        <taxon>Ecdysozoa</taxon>
        <taxon>Arthropoda</taxon>
        <taxon>Hexapoda</taxon>
        <taxon>Insecta</taxon>
        <taxon>Pterygota</taxon>
        <taxon>Neoptera</taxon>
        <taxon>Paraneoptera</taxon>
        <taxon>Hemiptera</taxon>
        <taxon>Heteroptera</taxon>
        <taxon>Panheteroptera</taxon>
        <taxon>Cimicomorpha</taxon>
        <taxon>Miridae</taxon>
        <taxon>Dicyphina</taxon>
        <taxon>Nesidiocoris</taxon>
    </lineage>
</organism>
<dbReference type="EMBL" id="CADCXU010020320">
    <property type="protein sequence ID" value="CAB0008267.1"/>
    <property type="molecule type" value="Genomic_DNA"/>
</dbReference>
<name>A0A6H5GW91_9HEMI</name>
<accession>A0A6H5GW91</accession>
<dbReference type="Proteomes" id="UP000479000">
    <property type="component" value="Unassembled WGS sequence"/>
</dbReference>
<proteinExistence type="predicted"/>
<keyword evidence="2" id="KW-1185">Reference proteome</keyword>